<evidence type="ECO:0000313" key="3">
    <source>
        <dbReference type="EMBL" id="KAF6825274.1"/>
    </source>
</evidence>
<dbReference type="SUPFAM" id="SSF52540">
    <property type="entry name" value="P-loop containing nucleoside triphosphate hydrolases"/>
    <property type="match status" value="1"/>
</dbReference>
<proteinExistence type="predicted"/>
<dbReference type="InterPro" id="IPR056884">
    <property type="entry name" value="NPHP3-like_N"/>
</dbReference>
<dbReference type="PANTHER" id="PTHR10039">
    <property type="entry name" value="AMELOGENIN"/>
    <property type="match status" value="1"/>
</dbReference>
<dbReference type="OrthoDB" id="4850815at2759"/>
<organism evidence="3 4">
    <name type="scientific">Colletotrichum musicola</name>
    <dbReference type="NCBI Taxonomy" id="2175873"/>
    <lineage>
        <taxon>Eukaryota</taxon>
        <taxon>Fungi</taxon>
        <taxon>Dikarya</taxon>
        <taxon>Ascomycota</taxon>
        <taxon>Pezizomycotina</taxon>
        <taxon>Sordariomycetes</taxon>
        <taxon>Hypocreomycetidae</taxon>
        <taxon>Glomerellales</taxon>
        <taxon>Glomerellaceae</taxon>
        <taxon>Colletotrichum</taxon>
        <taxon>Colletotrichum orchidearum species complex</taxon>
    </lineage>
</organism>
<sequence>MASIGRTTKITGDKLENLQSESRSAEIRRWLSPPDPSTNFHKARLQHQKGTGQWLLEGDSYKRWKSDTKSFLWINGIPGCGKTILSSSVIAELMDSPASSNLVYFYFEFNDINKQSVGKAVRSLISQLYNKTQDHTVRKEVDALYSACQNGG</sequence>
<comment type="caution">
    <text evidence="3">The sequence shown here is derived from an EMBL/GenBank/DDBJ whole genome shotgun (WGS) entry which is preliminary data.</text>
</comment>
<accession>A0A8H6N9L3</accession>
<dbReference type="Gene3D" id="3.40.50.300">
    <property type="entry name" value="P-loop containing nucleotide triphosphate hydrolases"/>
    <property type="match status" value="1"/>
</dbReference>
<protein>
    <submittedName>
        <fullName evidence="3">Pfs domain-containing protein</fullName>
    </submittedName>
</protein>
<name>A0A8H6N9L3_9PEZI</name>
<reference evidence="3" key="1">
    <citation type="journal article" date="2020" name="Phytopathology">
        <title>Genome Sequence Resources of Colletotrichum truncatum, C. plurivorum, C. musicola, and C. sojae: Four Species Pathogenic to Soybean (Glycine max).</title>
        <authorList>
            <person name="Rogerio F."/>
            <person name="Boufleur T.R."/>
            <person name="Ciampi-Guillardi M."/>
            <person name="Sukno S.A."/>
            <person name="Thon M.R."/>
            <person name="Massola Junior N.S."/>
            <person name="Baroncelli R."/>
        </authorList>
    </citation>
    <scope>NUCLEOTIDE SEQUENCE</scope>
    <source>
        <strain evidence="3">LFN0074</strain>
    </source>
</reference>
<dbReference type="PANTHER" id="PTHR10039:SF16">
    <property type="entry name" value="GPI INOSITOL-DEACYLASE"/>
    <property type="match status" value="1"/>
</dbReference>
<dbReference type="Proteomes" id="UP000639643">
    <property type="component" value="Unassembled WGS sequence"/>
</dbReference>
<dbReference type="EMBL" id="WIGM01000436">
    <property type="protein sequence ID" value="KAF6825274.1"/>
    <property type="molecule type" value="Genomic_DNA"/>
</dbReference>
<dbReference type="Pfam" id="PF24883">
    <property type="entry name" value="NPHP3_N"/>
    <property type="match status" value="1"/>
</dbReference>
<keyword evidence="4" id="KW-1185">Reference proteome</keyword>
<dbReference type="AlphaFoldDB" id="A0A8H6N9L3"/>
<feature type="domain" description="Nephrocystin 3-like N-terminal" evidence="2">
    <location>
        <begin position="50"/>
        <end position="142"/>
    </location>
</feature>
<keyword evidence="1" id="KW-0677">Repeat</keyword>
<dbReference type="InterPro" id="IPR027417">
    <property type="entry name" value="P-loop_NTPase"/>
</dbReference>
<evidence type="ECO:0000256" key="1">
    <source>
        <dbReference type="ARBA" id="ARBA00022737"/>
    </source>
</evidence>
<evidence type="ECO:0000259" key="2">
    <source>
        <dbReference type="Pfam" id="PF24883"/>
    </source>
</evidence>
<gene>
    <name evidence="3" type="ORF">CMUS01_09888</name>
</gene>
<evidence type="ECO:0000313" key="4">
    <source>
        <dbReference type="Proteomes" id="UP000639643"/>
    </source>
</evidence>